<gene>
    <name evidence="1" type="ORF">GLUCOINTEAF2_0202646</name>
</gene>
<dbReference type="AlphaFoldDB" id="A0A0N1FAL6"/>
<evidence type="ECO:0000313" key="2">
    <source>
        <dbReference type="Proteomes" id="UP000031553"/>
    </source>
</evidence>
<reference evidence="1 2" key="1">
    <citation type="submission" date="2015-07" db="EMBL/GenBank/DDBJ databases">
        <title>Draft Genome Sequence of Komagataeibacter intermedius Strain AF2, Isolated from Kombucha Tea.</title>
        <authorList>
            <person name="Santos R.A."/>
            <person name="Berretta A.A."/>
            <person name="Barud H.S."/>
            <person name="Ribeiro S.J."/>
            <person name="Gonzalez-Garcia L.N."/>
            <person name="Zucchi T.D."/>
            <person name="Goldman G.H."/>
            <person name="Riano-Pachon D.M."/>
        </authorList>
    </citation>
    <scope>NUCLEOTIDE SEQUENCE [LARGE SCALE GENOMIC DNA]</scope>
    <source>
        <strain evidence="1 2">AF2</strain>
    </source>
</reference>
<name>A0A0N1FAL6_9PROT</name>
<accession>A0A0N1FAL6</accession>
<organism evidence="1 2">
    <name type="scientific">Komagataeibacter intermedius AF2</name>
    <dbReference type="NCBI Taxonomy" id="1458464"/>
    <lineage>
        <taxon>Bacteria</taxon>
        <taxon>Pseudomonadati</taxon>
        <taxon>Pseudomonadota</taxon>
        <taxon>Alphaproteobacteria</taxon>
        <taxon>Acetobacterales</taxon>
        <taxon>Acetobacteraceae</taxon>
        <taxon>Komagataeibacter</taxon>
    </lineage>
</organism>
<dbReference type="Proteomes" id="UP000031553">
    <property type="component" value="Unassembled WGS sequence"/>
</dbReference>
<protein>
    <submittedName>
        <fullName evidence="1">Uncharacterized protein</fullName>
    </submittedName>
</protein>
<dbReference type="EMBL" id="JUFX02000196">
    <property type="protein sequence ID" value="KPH86595.1"/>
    <property type="molecule type" value="Genomic_DNA"/>
</dbReference>
<sequence>MHDYANGFLGSMPRMAVQIAHQQMPAKNIFSYDNNKNFLNKNNFVKNIYGENYQKPEIDIKSKEPMIDIDKIEKYFDYFSESVIMKNIPSYTKYDHADDMVADHIADFSSFSISDTFEDQSGEALYNAIRSIPKINIDPQIKEHLQAQIALRFSLSFLDNE</sequence>
<evidence type="ECO:0000313" key="1">
    <source>
        <dbReference type="EMBL" id="KPH86595.1"/>
    </source>
</evidence>
<comment type="caution">
    <text evidence="1">The sequence shown here is derived from an EMBL/GenBank/DDBJ whole genome shotgun (WGS) entry which is preliminary data.</text>
</comment>
<proteinExistence type="predicted"/>